<sequence length="68" mass="8115">MRIKKDKYIDTEEVEKVKYSYPYFKRVSNIKIDNIDELEIYDETNHVFVGKSTVVIKGSDIFFLEFVS</sequence>
<accession>A0A2H4JHD9</accession>
<proteinExistence type="predicted"/>
<reference evidence="1" key="1">
    <citation type="submission" date="2017-06" db="EMBL/GenBank/DDBJ databases">
        <title>Novel phages from South African skin metaviromes.</title>
        <authorList>
            <person name="van Zyl L.J."/>
            <person name="Abrahams Y."/>
            <person name="Stander E.A."/>
            <person name="Kirby B.M."/>
            <person name="Clavaud C."/>
            <person name="Farcet C."/>
            <person name="Breton L."/>
            <person name="Trindade M.I."/>
        </authorList>
    </citation>
    <scope>NUCLEOTIDE SEQUENCE</scope>
</reference>
<name>A0A2H4JHD9_9CAUD</name>
<gene>
    <name evidence="1" type="ORF">8AX7_8</name>
</gene>
<dbReference type="EMBL" id="MF417954">
    <property type="protein sequence ID" value="ASN72448.1"/>
    <property type="molecule type" value="Genomic_DNA"/>
</dbReference>
<evidence type="ECO:0000313" key="1">
    <source>
        <dbReference type="EMBL" id="ASN72448.1"/>
    </source>
</evidence>
<organism evidence="1">
    <name type="scientific">uncultured Caudovirales phage</name>
    <dbReference type="NCBI Taxonomy" id="2100421"/>
    <lineage>
        <taxon>Viruses</taxon>
        <taxon>Duplodnaviria</taxon>
        <taxon>Heunggongvirae</taxon>
        <taxon>Uroviricota</taxon>
        <taxon>Caudoviricetes</taxon>
        <taxon>Peduoviridae</taxon>
        <taxon>Maltschvirus</taxon>
        <taxon>Maltschvirus maltsch</taxon>
    </lineage>
</organism>
<protein>
    <submittedName>
        <fullName evidence="1">Uncharacterized protein</fullName>
    </submittedName>
</protein>